<dbReference type="InterPro" id="IPR036055">
    <property type="entry name" value="LDL_receptor-like_sf"/>
</dbReference>
<gene>
    <name evidence="3" type="ORF">LAZ67_4001198</name>
</gene>
<dbReference type="Pfam" id="PF12999">
    <property type="entry name" value="PRKCSH-like"/>
    <property type="match status" value="1"/>
</dbReference>
<reference evidence="3 4" key="1">
    <citation type="submission" date="2022-01" db="EMBL/GenBank/DDBJ databases">
        <title>A chromosomal length assembly of Cordylochernes scorpioides.</title>
        <authorList>
            <person name="Zeh D."/>
            <person name="Zeh J."/>
        </authorList>
    </citation>
    <scope>NUCLEOTIDE SEQUENCE [LARGE SCALE GENOMIC DNA]</scope>
    <source>
        <strain evidence="3">IN4F17</strain>
        <tissue evidence="3">Whole Body</tissue>
    </source>
</reference>
<proteinExistence type="predicted"/>
<accession>A0ABY6KBP6</accession>
<keyword evidence="1" id="KW-1015">Disulfide bond</keyword>
<evidence type="ECO:0000256" key="1">
    <source>
        <dbReference type="ARBA" id="ARBA00023157"/>
    </source>
</evidence>
<evidence type="ECO:0000313" key="4">
    <source>
        <dbReference type="Proteomes" id="UP001235939"/>
    </source>
</evidence>
<evidence type="ECO:0000259" key="2">
    <source>
        <dbReference type="Pfam" id="PF12999"/>
    </source>
</evidence>
<feature type="domain" description="Glucosidase II beta subunit N-terminal" evidence="2">
    <location>
        <begin position="21"/>
        <end position="59"/>
    </location>
</feature>
<dbReference type="PANTHER" id="PTHR12630">
    <property type="entry name" value="N-LINKED OLIGOSACCHARIDE PROCESSING"/>
    <property type="match status" value="1"/>
</dbReference>
<name>A0ABY6KBP6_9ARAC</name>
<dbReference type="SUPFAM" id="SSF57424">
    <property type="entry name" value="LDL receptor-like module"/>
    <property type="match status" value="1"/>
</dbReference>
<sequence>MFRLHFFQASRKTLWRIICAHRFYCTTQSSQTTPVWVLSSRVNDGVCDCCDGSDEWAGVVIPISSRLSAKIQTDLKAFQTPCPDRCKGTRR</sequence>
<dbReference type="InterPro" id="IPR039794">
    <property type="entry name" value="Gtb1-like"/>
</dbReference>
<protein>
    <recommendedName>
        <fullName evidence="2">Glucosidase II beta subunit N-terminal domain-containing protein</fullName>
    </recommendedName>
</protein>
<keyword evidence="4" id="KW-1185">Reference proteome</keyword>
<organism evidence="3 4">
    <name type="scientific">Cordylochernes scorpioides</name>
    <dbReference type="NCBI Taxonomy" id="51811"/>
    <lineage>
        <taxon>Eukaryota</taxon>
        <taxon>Metazoa</taxon>
        <taxon>Ecdysozoa</taxon>
        <taxon>Arthropoda</taxon>
        <taxon>Chelicerata</taxon>
        <taxon>Arachnida</taxon>
        <taxon>Pseudoscorpiones</taxon>
        <taxon>Cheliferoidea</taxon>
        <taxon>Chernetidae</taxon>
        <taxon>Cordylochernes</taxon>
    </lineage>
</organism>
<dbReference type="Proteomes" id="UP001235939">
    <property type="component" value="Chromosome 04"/>
</dbReference>
<dbReference type="InterPro" id="IPR028146">
    <property type="entry name" value="PRKCSH_N"/>
</dbReference>
<dbReference type="EMBL" id="CP092866">
    <property type="protein sequence ID" value="UYV66282.1"/>
    <property type="molecule type" value="Genomic_DNA"/>
</dbReference>
<dbReference type="PANTHER" id="PTHR12630:SF1">
    <property type="entry name" value="GLUCOSIDASE 2 SUBUNIT BETA"/>
    <property type="match status" value="1"/>
</dbReference>
<evidence type="ECO:0000313" key="3">
    <source>
        <dbReference type="EMBL" id="UYV66282.1"/>
    </source>
</evidence>